<dbReference type="AlphaFoldDB" id="A0AAW1UYW9"/>
<dbReference type="PANTHER" id="PTHR13773">
    <property type="entry name" value="PHOSPHATIDATE CYTIDYLYLTRANSFERASE"/>
    <property type="match status" value="1"/>
</dbReference>
<keyword evidence="11 19" id="KW-1133">Transmembrane helix</keyword>
<evidence type="ECO:0000256" key="6">
    <source>
        <dbReference type="ARBA" id="ARBA00012487"/>
    </source>
</evidence>
<evidence type="ECO:0000313" key="20">
    <source>
        <dbReference type="EMBL" id="KAK9888596.1"/>
    </source>
</evidence>
<evidence type="ECO:0000256" key="1">
    <source>
        <dbReference type="ARBA" id="ARBA00001698"/>
    </source>
</evidence>
<comment type="caution">
    <text evidence="20">The sequence shown here is derived from an EMBL/GenBank/DDBJ whole genome shotgun (WGS) entry which is preliminary data.</text>
</comment>
<evidence type="ECO:0000256" key="7">
    <source>
        <dbReference type="ARBA" id="ARBA00022516"/>
    </source>
</evidence>
<dbReference type="PANTHER" id="PTHR13773:SF8">
    <property type="entry name" value="PHOSPHATIDATE CYTIDYLYLTRANSFERASE, PHOTORECEPTOR-SPECIFIC"/>
    <property type="match status" value="1"/>
</dbReference>
<keyword evidence="10" id="KW-0548">Nucleotidyltransferase</keyword>
<evidence type="ECO:0000256" key="13">
    <source>
        <dbReference type="ARBA" id="ARBA00023136"/>
    </source>
</evidence>
<dbReference type="GO" id="GO:0008654">
    <property type="term" value="P:phospholipid biosynthetic process"/>
    <property type="evidence" value="ECO:0007669"/>
    <property type="project" value="UniProtKB-KW"/>
</dbReference>
<keyword evidence="21" id="KW-1185">Reference proteome</keyword>
<evidence type="ECO:0000313" key="21">
    <source>
        <dbReference type="Proteomes" id="UP001431783"/>
    </source>
</evidence>
<keyword evidence="7" id="KW-0444">Lipid biosynthesis</keyword>
<keyword evidence="13 19" id="KW-0472">Membrane</keyword>
<comment type="pathway">
    <text evidence="4">Lipid metabolism.</text>
</comment>
<name>A0AAW1UYW9_9CUCU</name>
<feature type="transmembrane region" description="Helical" evidence="19">
    <location>
        <begin position="42"/>
        <end position="68"/>
    </location>
</feature>
<sequence length="116" mass="13670">MECDIKYENISSEQEESRSRGKIVTQHGEKKITKNWMQRLKFGLLIFAAFCYILYQGSLALSATILLVQVMCYKEIINIVYKMNSTPQLPRLRTTVVVFFFHLELLSTRRDLWCKL</sequence>
<keyword evidence="8" id="KW-0808">Transferase</keyword>
<comment type="subcellular location">
    <subcellularLocation>
        <location evidence="2">Membrane</location>
        <topology evidence="2">Multi-pass membrane protein</topology>
    </subcellularLocation>
</comment>
<comment type="catalytic activity">
    <reaction evidence="1">
        <text>a 1,2-diacyl-sn-glycero-3-phosphate + CTP + H(+) = a CDP-1,2-diacyl-sn-glycerol + diphosphate</text>
        <dbReference type="Rhea" id="RHEA:16229"/>
        <dbReference type="ChEBI" id="CHEBI:15378"/>
        <dbReference type="ChEBI" id="CHEBI:33019"/>
        <dbReference type="ChEBI" id="CHEBI:37563"/>
        <dbReference type="ChEBI" id="CHEBI:58332"/>
        <dbReference type="ChEBI" id="CHEBI:58608"/>
        <dbReference type="EC" id="2.7.7.41"/>
    </reaction>
</comment>
<evidence type="ECO:0000256" key="14">
    <source>
        <dbReference type="ARBA" id="ARBA00023209"/>
    </source>
</evidence>
<dbReference type="EC" id="2.7.7.41" evidence="6"/>
<keyword evidence="12" id="KW-0443">Lipid metabolism</keyword>
<dbReference type="EMBL" id="JARQZJ010000121">
    <property type="protein sequence ID" value="KAK9888596.1"/>
    <property type="molecule type" value="Genomic_DNA"/>
</dbReference>
<evidence type="ECO:0000256" key="9">
    <source>
        <dbReference type="ARBA" id="ARBA00022692"/>
    </source>
</evidence>
<evidence type="ECO:0000256" key="19">
    <source>
        <dbReference type="SAM" id="Phobius"/>
    </source>
</evidence>
<evidence type="ECO:0000256" key="17">
    <source>
        <dbReference type="ARBA" id="ARBA00032396"/>
    </source>
</evidence>
<evidence type="ECO:0000256" key="18">
    <source>
        <dbReference type="ARBA" id="ARBA00033406"/>
    </source>
</evidence>
<evidence type="ECO:0000256" key="5">
    <source>
        <dbReference type="ARBA" id="ARBA00010185"/>
    </source>
</evidence>
<evidence type="ECO:0000256" key="3">
    <source>
        <dbReference type="ARBA" id="ARBA00005119"/>
    </source>
</evidence>
<comment type="similarity">
    <text evidence="5">Belongs to the CDS family.</text>
</comment>
<gene>
    <name evidence="20" type="ORF">WA026_000831</name>
</gene>
<protein>
    <recommendedName>
        <fullName evidence="6">phosphatidate cytidylyltransferase</fullName>
        <ecNumber evidence="6">2.7.7.41</ecNumber>
    </recommendedName>
    <alternativeName>
        <fullName evidence="16">CDP-diacylglycerol synthase</fullName>
    </alternativeName>
    <alternativeName>
        <fullName evidence="17">CDP-diglyceride pyrophosphorylase</fullName>
    </alternativeName>
    <alternativeName>
        <fullName evidence="18">CDP-diglyceride synthase</fullName>
    </alternativeName>
</protein>
<dbReference type="GO" id="GO:0004605">
    <property type="term" value="F:phosphatidate cytidylyltransferase activity"/>
    <property type="evidence" value="ECO:0007669"/>
    <property type="project" value="UniProtKB-EC"/>
</dbReference>
<organism evidence="20 21">
    <name type="scientific">Henosepilachna vigintioctopunctata</name>
    <dbReference type="NCBI Taxonomy" id="420089"/>
    <lineage>
        <taxon>Eukaryota</taxon>
        <taxon>Metazoa</taxon>
        <taxon>Ecdysozoa</taxon>
        <taxon>Arthropoda</taxon>
        <taxon>Hexapoda</taxon>
        <taxon>Insecta</taxon>
        <taxon>Pterygota</taxon>
        <taxon>Neoptera</taxon>
        <taxon>Endopterygota</taxon>
        <taxon>Coleoptera</taxon>
        <taxon>Polyphaga</taxon>
        <taxon>Cucujiformia</taxon>
        <taxon>Coccinelloidea</taxon>
        <taxon>Coccinellidae</taxon>
        <taxon>Epilachninae</taxon>
        <taxon>Epilachnini</taxon>
        <taxon>Henosepilachna</taxon>
    </lineage>
</organism>
<keyword evidence="14" id="KW-0594">Phospholipid biosynthesis</keyword>
<evidence type="ECO:0000256" key="4">
    <source>
        <dbReference type="ARBA" id="ARBA00005189"/>
    </source>
</evidence>
<dbReference type="InterPro" id="IPR016720">
    <property type="entry name" value="PC_Trfase_euk"/>
</dbReference>
<evidence type="ECO:0000256" key="8">
    <source>
        <dbReference type="ARBA" id="ARBA00022679"/>
    </source>
</evidence>
<evidence type="ECO:0000256" key="16">
    <source>
        <dbReference type="ARBA" id="ARBA00029893"/>
    </source>
</evidence>
<proteinExistence type="inferred from homology"/>
<evidence type="ECO:0000256" key="2">
    <source>
        <dbReference type="ARBA" id="ARBA00004141"/>
    </source>
</evidence>
<accession>A0AAW1UYW9</accession>
<evidence type="ECO:0000256" key="12">
    <source>
        <dbReference type="ARBA" id="ARBA00023098"/>
    </source>
</evidence>
<evidence type="ECO:0000256" key="11">
    <source>
        <dbReference type="ARBA" id="ARBA00022989"/>
    </source>
</evidence>
<comment type="pathway">
    <text evidence="3">Phospholipid metabolism; CDP-diacylglycerol biosynthesis; CDP-diacylglycerol from sn-glycerol 3-phosphate: step 3/3.</text>
</comment>
<dbReference type="GO" id="GO:0005789">
    <property type="term" value="C:endoplasmic reticulum membrane"/>
    <property type="evidence" value="ECO:0007669"/>
    <property type="project" value="TreeGrafter"/>
</dbReference>
<evidence type="ECO:0000256" key="15">
    <source>
        <dbReference type="ARBA" id="ARBA00023264"/>
    </source>
</evidence>
<keyword evidence="9 19" id="KW-0812">Transmembrane</keyword>
<keyword evidence="15" id="KW-1208">Phospholipid metabolism</keyword>
<reference evidence="20 21" key="1">
    <citation type="submission" date="2023-03" db="EMBL/GenBank/DDBJ databases">
        <title>Genome insight into feeding habits of ladybird beetles.</title>
        <authorList>
            <person name="Li H.-S."/>
            <person name="Huang Y.-H."/>
            <person name="Pang H."/>
        </authorList>
    </citation>
    <scope>NUCLEOTIDE SEQUENCE [LARGE SCALE GENOMIC DNA]</scope>
    <source>
        <strain evidence="20">SYSU_2023b</strain>
        <tissue evidence="20">Whole body</tissue>
    </source>
</reference>
<dbReference type="Proteomes" id="UP001431783">
    <property type="component" value="Unassembled WGS sequence"/>
</dbReference>
<evidence type="ECO:0000256" key="10">
    <source>
        <dbReference type="ARBA" id="ARBA00022695"/>
    </source>
</evidence>